<dbReference type="InterPro" id="IPR045670">
    <property type="entry name" value="DUF5916"/>
</dbReference>
<protein>
    <submittedName>
        <fullName evidence="4">Carbohydrate family 9 binding domain-like</fullName>
    </submittedName>
</protein>
<dbReference type="EMBL" id="FNRM01000001">
    <property type="protein sequence ID" value="SDZ99854.1"/>
    <property type="molecule type" value="Genomic_DNA"/>
</dbReference>
<dbReference type="Proteomes" id="UP000198773">
    <property type="component" value="Unassembled WGS sequence"/>
</dbReference>
<dbReference type="CDD" id="cd09618">
    <property type="entry name" value="CBM9_like_2"/>
    <property type="match status" value="1"/>
</dbReference>
<dbReference type="InterPro" id="IPR010502">
    <property type="entry name" value="Carb-bd_dom_fam9"/>
</dbReference>
<dbReference type="GO" id="GO:0030246">
    <property type="term" value="F:carbohydrate binding"/>
    <property type="evidence" value="ECO:0007669"/>
    <property type="project" value="InterPro"/>
</dbReference>
<accession>A0A1H3XML3</accession>
<dbReference type="GO" id="GO:0016052">
    <property type="term" value="P:carbohydrate catabolic process"/>
    <property type="evidence" value="ECO:0007669"/>
    <property type="project" value="InterPro"/>
</dbReference>
<dbReference type="Pfam" id="PF19313">
    <property type="entry name" value="DUF5916"/>
    <property type="match status" value="1"/>
</dbReference>
<name>A0A1H3XML3_ALKAM</name>
<dbReference type="RefSeq" id="WP_091338326.1">
    <property type="nucleotide sequence ID" value="NZ_FNRM01000001.1"/>
</dbReference>
<feature type="signal peptide" evidence="1">
    <location>
        <begin position="1"/>
        <end position="24"/>
    </location>
</feature>
<feature type="domain" description="DUF5916" evidence="3">
    <location>
        <begin position="264"/>
        <end position="341"/>
    </location>
</feature>
<dbReference type="SUPFAM" id="SSF49344">
    <property type="entry name" value="CBD9-like"/>
    <property type="match status" value="1"/>
</dbReference>
<dbReference type="GO" id="GO:0004553">
    <property type="term" value="F:hydrolase activity, hydrolyzing O-glycosyl compounds"/>
    <property type="evidence" value="ECO:0007669"/>
    <property type="project" value="InterPro"/>
</dbReference>
<evidence type="ECO:0000313" key="5">
    <source>
        <dbReference type="Proteomes" id="UP000198773"/>
    </source>
</evidence>
<keyword evidence="1" id="KW-0732">Signal</keyword>
<dbReference type="Gene3D" id="2.60.40.1190">
    <property type="match status" value="1"/>
</dbReference>
<feature type="chain" id="PRO_5011788218" evidence="1">
    <location>
        <begin position="25"/>
        <end position="766"/>
    </location>
</feature>
<evidence type="ECO:0000313" key="4">
    <source>
        <dbReference type="EMBL" id="SDZ99854.1"/>
    </source>
</evidence>
<evidence type="ECO:0000256" key="1">
    <source>
        <dbReference type="SAM" id="SignalP"/>
    </source>
</evidence>
<dbReference type="AlphaFoldDB" id="A0A1H3XML3"/>
<reference evidence="4 5" key="1">
    <citation type="submission" date="2016-10" db="EMBL/GenBank/DDBJ databases">
        <authorList>
            <person name="de Groot N.N."/>
        </authorList>
    </citation>
    <scope>NUCLEOTIDE SEQUENCE [LARGE SCALE GENOMIC DNA]</scope>
    <source>
        <strain evidence="4 5">CGMCC 1.3430</strain>
    </source>
</reference>
<sequence>MKPLHFFISLLTLGLLLSSSLVLAATDTRLHIPVLTDGPAMVLDGTLDEPQWQQALQVPIYYLTAPLDEGKAEVYTMGYLFEDGHTLYVAFDAHDPNPQQIRAAYRNRNQIWGDDVVGLKLDTYGNQQRAYQFFVNPLGSQADSIENAVTGTESSAWDGHWQAIGRITEHGYQVEMAIPLHILNMPTTEGVKQMAFELVRFLPRDQQLRISSAPIKRSNRCMVCQMTPITGFASAEQSRSLIIAPALVTGIAQQRDLASDQGWQSESSTDVSLDVKWGITPDMTFNATLKPDFSQVEADAAELTINNPFTLFFAEKRPFFTENADYFATPLNLVHTRNIAEPNAGAKLTGRIEQHTFGLFSTDDQQSTLLIPGNLGSRIARLEGSSQNHALSYSYAPSADLTFGSLITQRSASDYRNTVLSADSNWRISPHDTLSIQWVGSETRYPEALSAQLTAEAALRTTADSALQGQGYRLNYLHQQRNWHAYVRYQHRDEDFRADLGFLPETDWQQLAIGGDYTWFFDNPQRFHRFRILHHAFYTENAAGDLLAKEIESYAILSGQMNSTLELGGFVRDRVGNRLDTSSLSIAGNTERFREQGLHFFGEIRPQRDLSTYLYWQEANILDLTNQRLSDQRRLIANVQYSANQHLQLRLRHTHTAMRYAAAQVFTADLSDVRLTWQFNNQSFLRLALIYTQIDRNLANYETGWQAVLNSKQRTLTSQLLYSYQLNPQTVFFVGYGDNAIENDEQTELKRNQRSAFMKFSYAWVL</sequence>
<proteinExistence type="predicted"/>
<evidence type="ECO:0000259" key="2">
    <source>
        <dbReference type="Pfam" id="PF06452"/>
    </source>
</evidence>
<feature type="domain" description="Carbohydrate-binding" evidence="2">
    <location>
        <begin position="43"/>
        <end position="200"/>
    </location>
</feature>
<dbReference type="Pfam" id="PF06452">
    <property type="entry name" value="CBM9_1"/>
    <property type="match status" value="1"/>
</dbReference>
<dbReference type="OrthoDB" id="9786766at2"/>
<gene>
    <name evidence="4" type="ORF">SAMN04488051_101285</name>
</gene>
<organism evidence="4 5">
    <name type="scientific">Alkalimonas amylolytica</name>
    <dbReference type="NCBI Taxonomy" id="152573"/>
    <lineage>
        <taxon>Bacteria</taxon>
        <taxon>Pseudomonadati</taxon>
        <taxon>Pseudomonadota</taxon>
        <taxon>Gammaproteobacteria</taxon>
        <taxon>Alkalimonas</taxon>
    </lineage>
</organism>
<evidence type="ECO:0000259" key="3">
    <source>
        <dbReference type="Pfam" id="PF19313"/>
    </source>
</evidence>
<dbReference type="STRING" id="152573.SAMN04488051_101285"/>
<keyword evidence="5" id="KW-1185">Reference proteome</keyword>